<dbReference type="InterPro" id="IPR029044">
    <property type="entry name" value="Nucleotide-diphossugar_trans"/>
</dbReference>
<dbReference type="EC" id="2.4.-.-" evidence="2"/>
<evidence type="ECO:0000259" key="1">
    <source>
        <dbReference type="Pfam" id="PF00535"/>
    </source>
</evidence>
<sequence length="304" mass="34882">MIFENFSVAILLAAYNGKRSIAKQLQTIFLQCSVDITVFISVDRSSDGTEQYVFDLVNQYPKLKILSTGESFGSAGANFFRLLRDVSFEEFDYVAFADQDDIWTEDKLIRAINALDEKKANVYSSNVTAFWESGREMLIDKAQPQMKWDHHFEAAGPGCTYVMQAAVANQLKAIITQEADAMNGIELHDWFIYAWARHNGLRWFIDPVPSMRYRQHATNVIGVNKGLAAAKSRFNKLNDGWYLNQIMLISTAINAVDVMPIQWIKNPSLLNKFKLLVSVSKCRRRFRDRLGFIVFILMLRQHEK</sequence>
<name>A0ABS8BK57_9NEIS</name>
<comment type="caution">
    <text evidence="2">The sequence shown here is derived from an EMBL/GenBank/DDBJ whole genome shotgun (WGS) entry which is preliminary data.</text>
</comment>
<dbReference type="InterPro" id="IPR001173">
    <property type="entry name" value="Glyco_trans_2-like"/>
</dbReference>
<dbReference type="GO" id="GO:0016757">
    <property type="term" value="F:glycosyltransferase activity"/>
    <property type="evidence" value="ECO:0007669"/>
    <property type="project" value="UniProtKB-KW"/>
</dbReference>
<keyword evidence="3" id="KW-1185">Reference proteome</keyword>
<reference evidence="2 3" key="1">
    <citation type="submission" date="2021-10" db="EMBL/GenBank/DDBJ databases">
        <authorList>
            <person name="Chen M."/>
        </authorList>
    </citation>
    <scope>NUCLEOTIDE SEQUENCE [LARGE SCALE GENOMIC DNA]</scope>
    <source>
        <strain evidence="2 3">H3-26</strain>
    </source>
</reference>
<evidence type="ECO:0000313" key="3">
    <source>
        <dbReference type="Proteomes" id="UP001198034"/>
    </source>
</evidence>
<feature type="domain" description="Glycosyltransferase 2-like" evidence="1">
    <location>
        <begin position="10"/>
        <end position="141"/>
    </location>
</feature>
<dbReference type="EMBL" id="JAJAWG010000003">
    <property type="protein sequence ID" value="MCB5196113.1"/>
    <property type="molecule type" value="Genomic_DNA"/>
</dbReference>
<protein>
    <submittedName>
        <fullName evidence="2">Glycosyltransferase</fullName>
        <ecNumber evidence="2">2.4.-.-</ecNumber>
    </submittedName>
</protein>
<dbReference type="Pfam" id="PF00535">
    <property type="entry name" value="Glycos_transf_2"/>
    <property type="match status" value="1"/>
</dbReference>
<organism evidence="2 3">
    <name type="scientific">Deefgea salmonis</name>
    <dbReference type="NCBI Taxonomy" id="2875502"/>
    <lineage>
        <taxon>Bacteria</taxon>
        <taxon>Pseudomonadati</taxon>
        <taxon>Pseudomonadota</taxon>
        <taxon>Betaproteobacteria</taxon>
        <taxon>Neisseriales</taxon>
        <taxon>Chitinibacteraceae</taxon>
        <taxon>Deefgea</taxon>
    </lineage>
</organism>
<dbReference type="RefSeq" id="WP_226763887.1">
    <property type="nucleotide sequence ID" value="NZ_JAJAWG010000003.1"/>
</dbReference>
<dbReference type="Proteomes" id="UP001198034">
    <property type="component" value="Unassembled WGS sequence"/>
</dbReference>
<keyword evidence="2" id="KW-0328">Glycosyltransferase</keyword>
<dbReference type="Gene3D" id="3.90.550.10">
    <property type="entry name" value="Spore Coat Polysaccharide Biosynthesis Protein SpsA, Chain A"/>
    <property type="match status" value="1"/>
</dbReference>
<accession>A0ABS8BK57</accession>
<proteinExistence type="predicted"/>
<gene>
    <name evidence="2" type="ORF">LG219_07440</name>
</gene>
<evidence type="ECO:0000313" key="2">
    <source>
        <dbReference type="EMBL" id="MCB5196113.1"/>
    </source>
</evidence>
<keyword evidence="2" id="KW-0808">Transferase</keyword>
<dbReference type="SUPFAM" id="SSF53448">
    <property type="entry name" value="Nucleotide-diphospho-sugar transferases"/>
    <property type="match status" value="1"/>
</dbReference>